<comment type="caution">
    <text evidence="8">The sequence shown here is derived from an EMBL/GenBank/DDBJ whole genome shotgun (WGS) entry which is preliminary data.</text>
</comment>
<feature type="transmembrane region" description="Helical" evidence="7">
    <location>
        <begin position="46"/>
        <end position="72"/>
    </location>
</feature>
<dbReference type="EMBL" id="BAABGT010000117">
    <property type="protein sequence ID" value="GAA4559029.1"/>
    <property type="molecule type" value="Genomic_DNA"/>
</dbReference>
<dbReference type="PANTHER" id="PTHR30213">
    <property type="entry name" value="INNER MEMBRANE PROTEIN YHJD"/>
    <property type="match status" value="1"/>
</dbReference>
<feature type="transmembrane region" description="Helical" evidence="7">
    <location>
        <begin position="114"/>
        <end position="138"/>
    </location>
</feature>
<keyword evidence="9" id="KW-1185">Reference proteome</keyword>
<evidence type="ECO:0000256" key="3">
    <source>
        <dbReference type="ARBA" id="ARBA00022692"/>
    </source>
</evidence>
<proteinExistence type="predicted"/>
<keyword evidence="5 7" id="KW-0472">Membrane</keyword>
<dbReference type="InterPro" id="IPR017039">
    <property type="entry name" value="Virul_fac_BrkB"/>
</dbReference>
<feature type="region of interest" description="Disordered" evidence="6">
    <location>
        <begin position="1"/>
        <end position="25"/>
    </location>
</feature>
<dbReference type="RefSeq" id="WP_345427086.1">
    <property type="nucleotide sequence ID" value="NZ_BAABGT010000117.1"/>
</dbReference>
<evidence type="ECO:0000313" key="9">
    <source>
        <dbReference type="Proteomes" id="UP001501598"/>
    </source>
</evidence>
<name>A0ABP8S4L6_9PSEU</name>
<keyword evidence="3 7" id="KW-0812">Transmembrane</keyword>
<comment type="subcellular location">
    <subcellularLocation>
        <location evidence="1">Cell membrane</location>
        <topology evidence="1">Multi-pass membrane protein</topology>
    </subcellularLocation>
</comment>
<evidence type="ECO:0000256" key="4">
    <source>
        <dbReference type="ARBA" id="ARBA00022989"/>
    </source>
</evidence>
<evidence type="ECO:0000256" key="6">
    <source>
        <dbReference type="SAM" id="MobiDB-lite"/>
    </source>
</evidence>
<dbReference type="PIRSF" id="PIRSF035875">
    <property type="entry name" value="RNase_BN"/>
    <property type="match status" value="1"/>
</dbReference>
<evidence type="ECO:0000256" key="5">
    <source>
        <dbReference type="ARBA" id="ARBA00023136"/>
    </source>
</evidence>
<keyword evidence="4 7" id="KW-1133">Transmembrane helix</keyword>
<dbReference type="PANTHER" id="PTHR30213:SF0">
    <property type="entry name" value="UPF0761 MEMBRANE PROTEIN YIHY"/>
    <property type="match status" value="1"/>
</dbReference>
<reference evidence="9" key="1">
    <citation type="journal article" date="2019" name="Int. J. Syst. Evol. Microbiol.">
        <title>The Global Catalogue of Microorganisms (GCM) 10K type strain sequencing project: providing services to taxonomists for standard genome sequencing and annotation.</title>
        <authorList>
            <consortium name="The Broad Institute Genomics Platform"/>
            <consortium name="The Broad Institute Genome Sequencing Center for Infectious Disease"/>
            <person name="Wu L."/>
            <person name="Ma J."/>
        </authorList>
    </citation>
    <scope>NUCLEOTIDE SEQUENCE [LARGE SCALE GENOMIC DNA]</scope>
    <source>
        <strain evidence="9">JCM 17906</strain>
    </source>
</reference>
<evidence type="ECO:0000313" key="8">
    <source>
        <dbReference type="EMBL" id="GAA4559029.1"/>
    </source>
</evidence>
<dbReference type="Proteomes" id="UP001501598">
    <property type="component" value="Unassembled WGS sequence"/>
</dbReference>
<evidence type="ECO:0000256" key="7">
    <source>
        <dbReference type="SAM" id="Phobius"/>
    </source>
</evidence>
<feature type="transmembrane region" description="Helical" evidence="7">
    <location>
        <begin position="266"/>
        <end position="288"/>
    </location>
</feature>
<organism evidence="8 9">
    <name type="scientific">Pseudonocardia xishanensis</name>
    <dbReference type="NCBI Taxonomy" id="630995"/>
    <lineage>
        <taxon>Bacteria</taxon>
        <taxon>Bacillati</taxon>
        <taxon>Actinomycetota</taxon>
        <taxon>Actinomycetes</taxon>
        <taxon>Pseudonocardiales</taxon>
        <taxon>Pseudonocardiaceae</taxon>
        <taxon>Pseudonocardia</taxon>
    </lineage>
</organism>
<dbReference type="Pfam" id="PF03631">
    <property type="entry name" value="Virul_fac_BrkB"/>
    <property type="match status" value="1"/>
</dbReference>
<gene>
    <name evidence="8" type="ORF">GCM10023175_66220</name>
</gene>
<evidence type="ECO:0000256" key="1">
    <source>
        <dbReference type="ARBA" id="ARBA00004651"/>
    </source>
</evidence>
<feature type="transmembrane region" description="Helical" evidence="7">
    <location>
        <begin position="200"/>
        <end position="221"/>
    </location>
</feature>
<evidence type="ECO:0000256" key="2">
    <source>
        <dbReference type="ARBA" id="ARBA00022475"/>
    </source>
</evidence>
<feature type="transmembrane region" description="Helical" evidence="7">
    <location>
        <begin position="233"/>
        <end position="254"/>
    </location>
</feature>
<protein>
    <submittedName>
        <fullName evidence="8">YihY/virulence factor BrkB family protein</fullName>
    </submittedName>
</protein>
<feature type="region of interest" description="Disordered" evidence="6">
    <location>
        <begin position="296"/>
        <end position="324"/>
    </location>
</feature>
<dbReference type="NCBIfam" id="TIGR00765">
    <property type="entry name" value="yihY_not_rbn"/>
    <property type="match status" value="1"/>
</dbReference>
<sequence length="324" mass="33778">MTDLRETPSQAERPPGRDAGTPTAIPARGWSQVVKRAWAEARDDNVPILAGGVAFAAFLALFPAMIAALTLYGLVADPAQVAAQVAGLTAALPETARPIITDQLAAVTSSSDRALGVGLVVSVLAALWSASGGTMNLIKATNLAYDEKESRGFVKLRGTALALTLGAVVFLLLAVALVAVVPVLFDALGLGGIGLVVAQVVRWALLVALVVVALAVVYRVAPDRDAPRFRWAGTGAIVATVLWVLGSVAFSFYVTNFGSYNKTYGALAGVIVLMLWLYLTSYIVLLGAEINAESERQTARDTTRGTEQPMGERGAEAADTLADG</sequence>
<keyword evidence="2" id="KW-1003">Cell membrane</keyword>
<feature type="transmembrane region" description="Helical" evidence="7">
    <location>
        <begin position="159"/>
        <end position="185"/>
    </location>
</feature>
<accession>A0ABP8S4L6</accession>